<evidence type="ECO:0000256" key="1">
    <source>
        <dbReference type="ARBA" id="ARBA00005541"/>
    </source>
</evidence>
<proteinExistence type="inferred from homology"/>
<reference evidence="5 6" key="1">
    <citation type="submission" date="2016-01" db="EMBL/GenBank/DDBJ databases">
        <title>Complete genome sequence of strain Lentibacillus amyloliquefaciens LAM0015T isolated from saline sediment.</title>
        <authorList>
            <person name="Wang J.-L."/>
            <person name="He M.-X."/>
        </authorList>
    </citation>
    <scope>NUCLEOTIDE SEQUENCE [LARGE SCALE GENOMIC DNA]</scope>
    <source>
        <strain evidence="5 6">LAM0015</strain>
    </source>
</reference>
<dbReference type="Pfam" id="PF05816">
    <property type="entry name" value="TelA"/>
    <property type="match status" value="1"/>
</dbReference>
<sequence length="382" mass="43856">MSEHDKKSSSGLDGLLENPFGGENTNHITGQDNKPERLFDTLTKENQEKALNLKKQIDPENYQSITEYGTEAQSKLHEFSHSMLEHVQKNDTGEIGSILEDLMKKLEEVNPNELKPEKRGVLSRMFGKISNSINEMLSRYQKTGAQIDRISVKLDNYKSALTKDNDLLQQVFDKNKEYFDALNIYIAAGEVKREELETELIPDLKQKAEQSGSQMDVQEVNDMMQFAERLDKRVHDLKLSRQLTTQSAPQIRLIQNTNQALVEKIQSSILTAIPLWKNQIAIALTLIRQRHAMEAQKQVSQTTNDLLLKNSEMLKTNSTETAKENERGLVDIETLKQTQENLLTTIEETITIQTEGREKRHQAEKELMNMEDELKTKLLEFK</sequence>
<feature type="region of interest" description="Disordered" evidence="4">
    <location>
        <begin position="1"/>
        <end position="34"/>
    </location>
</feature>
<evidence type="ECO:0000256" key="2">
    <source>
        <dbReference type="PIRNR" id="PIRNR026508"/>
    </source>
</evidence>
<evidence type="ECO:0000313" key="6">
    <source>
        <dbReference type="Proteomes" id="UP000050331"/>
    </source>
</evidence>
<organism evidence="5 6">
    <name type="scientific">Lentibacillus amyloliquefaciens</name>
    <dbReference type="NCBI Taxonomy" id="1472767"/>
    <lineage>
        <taxon>Bacteria</taxon>
        <taxon>Bacillati</taxon>
        <taxon>Bacillota</taxon>
        <taxon>Bacilli</taxon>
        <taxon>Bacillales</taxon>
        <taxon>Bacillaceae</taxon>
        <taxon>Lentibacillus</taxon>
    </lineage>
</organism>
<dbReference type="InterPro" id="IPR008863">
    <property type="entry name" value="Toxic_anion-R_TelA"/>
</dbReference>
<accession>A0A0U4G5E4</accession>
<name>A0A0U4G5E4_9BACI</name>
<keyword evidence="3" id="KW-0175">Coiled coil</keyword>
<evidence type="ECO:0000256" key="4">
    <source>
        <dbReference type="SAM" id="MobiDB-lite"/>
    </source>
</evidence>
<comment type="similarity">
    <text evidence="1 2">Belongs to the TelA family.</text>
</comment>
<dbReference type="STRING" id="1472767.AOX59_04340"/>
<feature type="compositionally biased region" description="Polar residues" evidence="4">
    <location>
        <begin position="23"/>
        <end position="32"/>
    </location>
</feature>
<dbReference type="PIRSF" id="PIRSF026508">
    <property type="entry name" value="TelA"/>
    <property type="match status" value="1"/>
</dbReference>
<evidence type="ECO:0000313" key="5">
    <source>
        <dbReference type="EMBL" id="ALX47898.1"/>
    </source>
</evidence>
<dbReference type="PANTHER" id="PTHR38432">
    <property type="entry name" value="TELA-LIKE PROTEIN SAOUHSC_01408"/>
    <property type="match status" value="1"/>
</dbReference>
<protein>
    <submittedName>
        <fullName evidence="5">Tellurite resistance protein TelA</fullName>
    </submittedName>
</protein>
<dbReference type="EMBL" id="CP013862">
    <property type="protein sequence ID" value="ALX47898.1"/>
    <property type="molecule type" value="Genomic_DNA"/>
</dbReference>
<dbReference type="RefSeq" id="WP_068442344.1">
    <property type="nucleotide sequence ID" value="NZ_CP013862.1"/>
</dbReference>
<dbReference type="Proteomes" id="UP000050331">
    <property type="component" value="Chromosome"/>
</dbReference>
<dbReference type="PANTHER" id="PTHR38432:SF1">
    <property type="entry name" value="TELA-LIKE PROTEIN SAOUHSC_01408"/>
    <property type="match status" value="1"/>
</dbReference>
<feature type="coiled-coil region" evidence="3">
    <location>
        <begin position="353"/>
        <end position="380"/>
    </location>
</feature>
<dbReference type="AlphaFoldDB" id="A0A0U4G5E4"/>
<evidence type="ECO:0000256" key="3">
    <source>
        <dbReference type="SAM" id="Coils"/>
    </source>
</evidence>
<dbReference type="OrthoDB" id="9768858at2"/>
<dbReference type="KEGG" id="lao:AOX59_04340"/>
<gene>
    <name evidence="5" type="ORF">AOX59_04340</name>
</gene>
<keyword evidence="6" id="KW-1185">Reference proteome</keyword>